<keyword evidence="6" id="KW-1185">Reference proteome</keyword>
<dbReference type="SMART" id="SM00091">
    <property type="entry name" value="PAS"/>
    <property type="match status" value="3"/>
</dbReference>
<evidence type="ECO:0000259" key="2">
    <source>
        <dbReference type="PROSITE" id="PS50109"/>
    </source>
</evidence>
<feature type="domain" description="PAC" evidence="4">
    <location>
        <begin position="432"/>
        <end position="484"/>
    </location>
</feature>
<dbReference type="KEGG" id="mby:MSBRM_2934"/>
<dbReference type="InterPro" id="IPR000014">
    <property type="entry name" value="PAS"/>
</dbReference>
<keyword evidence="5" id="KW-0808">Transferase</keyword>
<dbReference type="PROSITE" id="PS50113">
    <property type="entry name" value="PAC"/>
    <property type="match status" value="3"/>
</dbReference>
<dbReference type="PROSITE" id="PS50109">
    <property type="entry name" value="HIS_KIN"/>
    <property type="match status" value="1"/>
</dbReference>
<dbReference type="InterPro" id="IPR011495">
    <property type="entry name" value="Sig_transdc_His_kin_sub2_dim/P"/>
</dbReference>
<keyword evidence="1" id="KW-0175">Coiled coil</keyword>
<dbReference type="InterPro" id="IPR018771">
    <property type="entry name" value="PocR_dom"/>
</dbReference>
<dbReference type="Gene3D" id="2.10.70.100">
    <property type="match status" value="1"/>
</dbReference>
<dbReference type="CDD" id="cd00130">
    <property type="entry name" value="PAS"/>
    <property type="match status" value="3"/>
</dbReference>
<reference evidence="5 6" key="1">
    <citation type="submission" date="2014-07" db="EMBL/GenBank/DDBJ databases">
        <title>Methanogenic archaea and the global carbon cycle.</title>
        <authorList>
            <person name="Henriksen J.R."/>
            <person name="Luke J."/>
            <person name="Reinhart S."/>
            <person name="Benedict M.N."/>
            <person name="Youngblut N.D."/>
            <person name="Metcalf M.E."/>
            <person name="Whitaker R.J."/>
            <person name="Metcalf W.W."/>
        </authorList>
    </citation>
    <scope>NUCLEOTIDE SEQUENCE [LARGE SCALE GENOMIC DNA]</scope>
    <source>
        <strain evidence="5 6">MS</strain>
    </source>
</reference>
<dbReference type="SMART" id="SM00387">
    <property type="entry name" value="HATPase_c"/>
    <property type="match status" value="1"/>
</dbReference>
<dbReference type="EMBL" id="CP009528">
    <property type="protein sequence ID" value="AKB55932.1"/>
    <property type="molecule type" value="Genomic_DNA"/>
</dbReference>
<feature type="coiled-coil region" evidence="1">
    <location>
        <begin position="320"/>
        <end position="368"/>
    </location>
</feature>
<dbReference type="PATRIC" id="fig|1434108.4.peg.3734"/>
<dbReference type="Gene3D" id="3.30.450.20">
    <property type="entry name" value="PAS domain"/>
    <property type="match status" value="4"/>
</dbReference>
<dbReference type="Proteomes" id="UP000033033">
    <property type="component" value="Chromosome"/>
</dbReference>
<sequence>MTIEDILSPAREVDKLEITDIVDVQAIQSMMDNFYKITHIPMSLGDLKGNILVGVGWQDICTQFHRVHPEACKHCVESDTRLSAGISSGEFKLYKCKNNMWDIATPIIVGGQHVANIFSGQFFFEDEPLDYEIFRSQARKYGFNEEEYIKALEKVPRLSREAVNTGMAFLITFANILSQLGYSNFKMAHSLAEREALLSALQESEERFRSVLENSLDVAYRQNFQTDSYDYMSPVVKKITGYSAQEISSGNASEILGRIHPDDLPIVTSERDRAYDTGSGTLEYRFKHKDGKYRWFADRFTVTKGLNGKLLFSGGIIRDITERKKVEEALKKAHENLEEKVKERTIELEKAYNSLKESEKGLAEAQKMAHIGNWEWEIETDKAYWSEEMYHIFRRDPQEPAPSYNEYLGYIHPDDRDYYRNALKKAAKENLFVIDYRIVLANEEERIVHLKSEFVYNDKNIPTKVKGIVQDITESKKAEEKIQTLLNAIESSDDAIITESLECIITNWNKGAEQIYSYSAEEIMGKNISILEPDNLKGEIIQLIEKIKQKEKIRHYKTLQRKKDGTLINVSITLSPVFDASGKLVAISGIVRDITDHIKAEEALHESEIRLRGFYDSDMIGVCFYNLNGSITEANDKFLEIVGYTREDLRAGQIKWNKMTPPEYSQFDDHAVAELKSKGISTPYEKKYTRKDGSHVPVIIGISTFNKVLCEGVAFVLDITERKKAEEALVNLETTRKKEIHHRIKNNLQVIDSLLDLQAEKFDNPKVIEAFRESQNRVISMALIHEELYKGEGTDTLNFSEYLKKLAENLFQTYSLSSKNLSLCTDLEENTFFNMDTAVPLGIIVNELVSNSLKHAFTEGQKGQIRIKLYREEINDETSKSLFSLTVSDNGEGIPENLKLERLDSLGLQLVNILVDQLDGKIELKRNHGTEFRITFSVVENSKSMN</sequence>
<accession>A0A0E3QYL4</accession>
<dbReference type="Pfam" id="PF07568">
    <property type="entry name" value="HisKA_2"/>
    <property type="match status" value="1"/>
</dbReference>
<feature type="domain" description="PAC" evidence="4">
    <location>
        <begin position="549"/>
        <end position="606"/>
    </location>
</feature>
<dbReference type="Gene3D" id="3.30.565.10">
    <property type="entry name" value="Histidine kinase-like ATPase, C-terminal domain"/>
    <property type="match status" value="1"/>
</dbReference>
<evidence type="ECO:0000313" key="5">
    <source>
        <dbReference type="EMBL" id="AKB55932.1"/>
    </source>
</evidence>
<dbReference type="Pfam" id="PF08447">
    <property type="entry name" value="PAS_3"/>
    <property type="match status" value="2"/>
</dbReference>
<evidence type="ECO:0000313" key="6">
    <source>
        <dbReference type="Proteomes" id="UP000033033"/>
    </source>
</evidence>
<dbReference type="Pfam" id="PF02518">
    <property type="entry name" value="HATPase_c"/>
    <property type="match status" value="1"/>
</dbReference>
<dbReference type="InterPro" id="IPR035965">
    <property type="entry name" value="PAS-like_dom_sf"/>
</dbReference>
<dbReference type="InterPro" id="IPR013655">
    <property type="entry name" value="PAS_fold_3"/>
</dbReference>
<dbReference type="InterPro" id="IPR000700">
    <property type="entry name" value="PAS-assoc_C"/>
</dbReference>
<feature type="domain" description="PAS" evidence="3">
    <location>
        <begin position="607"/>
        <end position="649"/>
    </location>
</feature>
<dbReference type="InterPro" id="IPR036890">
    <property type="entry name" value="HATPase_C_sf"/>
</dbReference>
<feature type="domain" description="PAS" evidence="3">
    <location>
        <begin position="478"/>
        <end position="535"/>
    </location>
</feature>
<dbReference type="PROSITE" id="PS50112">
    <property type="entry name" value="PAS"/>
    <property type="match status" value="3"/>
</dbReference>
<evidence type="ECO:0000259" key="4">
    <source>
        <dbReference type="PROSITE" id="PS50113"/>
    </source>
</evidence>
<dbReference type="InterPro" id="IPR003594">
    <property type="entry name" value="HATPase_dom"/>
</dbReference>
<organism evidence="5 6">
    <name type="scientific">Methanosarcina barkeri MS</name>
    <dbReference type="NCBI Taxonomy" id="1434108"/>
    <lineage>
        <taxon>Archaea</taxon>
        <taxon>Methanobacteriati</taxon>
        <taxon>Methanobacteriota</taxon>
        <taxon>Stenosarchaea group</taxon>
        <taxon>Methanomicrobia</taxon>
        <taxon>Methanosarcinales</taxon>
        <taxon>Methanosarcinaceae</taxon>
        <taxon>Methanosarcina</taxon>
    </lineage>
</organism>
<dbReference type="STRING" id="1434108.MSBRM_2934"/>
<evidence type="ECO:0000259" key="3">
    <source>
        <dbReference type="PROSITE" id="PS50112"/>
    </source>
</evidence>
<dbReference type="GO" id="GO:0016301">
    <property type="term" value="F:kinase activity"/>
    <property type="evidence" value="ECO:0007669"/>
    <property type="project" value="UniProtKB-KW"/>
</dbReference>
<feature type="domain" description="Histidine kinase" evidence="2">
    <location>
        <begin position="739"/>
        <end position="940"/>
    </location>
</feature>
<protein>
    <submittedName>
        <fullName evidence="5">Sensory transduction histidine kinase</fullName>
    </submittedName>
</protein>
<dbReference type="NCBIfam" id="TIGR00229">
    <property type="entry name" value="sensory_box"/>
    <property type="match status" value="3"/>
</dbReference>
<feature type="domain" description="PAC" evidence="4">
    <location>
        <begin position="280"/>
        <end position="332"/>
    </location>
</feature>
<dbReference type="SMART" id="SM00086">
    <property type="entry name" value="PAC"/>
    <property type="match status" value="4"/>
</dbReference>
<dbReference type="Pfam" id="PF13426">
    <property type="entry name" value="PAS_9"/>
    <property type="match status" value="2"/>
</dbReference>
<proteinExistence type="predicted"/>
<dbReference type="SUPFAM" id="SSF55874">
    <property type="entry name" value="ATPase domain of HSP90 chaperone/DNA topoisomerase II/histidine kinase"/>
    <property type="match status" value="1"/>
</dbReference>
<dbReference type="CDD" id="cd00075">
    <property type="entry name" value="HATPase"/>
    <property type="match status" value="1"/>
</dbReference>
<gene>
    <name evidence="5" type="ORF">MSBRM_2934</name>
</gene>
<dbReference type="AlphaFoldDB" id="A0A0E3QYL4"/>
<dbReference type="InterPro" id="IPR001610">
    <property type="entry name" value="PAC"/>
</dbReference>
<dbReference type="HOGENOM" id="CLU_000445_114_57_2"/>
<dbReference type="PANTHER" id="PTHR43065:SF23">
    <property type="entry name" value="SENSOR HISTIDINE KINASE PDTAS"/>
    <property type="match status" value="1"/>
</dbReference>
<dbReference type="PANTHER" id="PTHR43065">
    <property type="entry name" value="SENSOR HISTIDINE KINASE"/>
    <property type="match status" value="1"/>
</dbReference>
<dbReference type="InterPro" id="IPR005467">
    <property type="entry name" value="His_kinase_dom"/>
</dbReference>
<feature type="domain" description="PAS" evidence="3">
    <location>
        <begin position="204"/>
        <end position="278"/>
    </location>
</feature>
<name>A0A0E3QYL4_METBA</name>
<evidence type="ECO:0000256" key="1">
    <source>
        <dbReference type="SAM" id="Coils"/>
    </source>
</evidence>
<dbReference type="Pfam" id="PF10114">
    <property type="entry name" value="PocR"/>
    <property type="match status" value="1"/>
</dbReference>
<keyword evidence="5" id="KW-0418">Kinase</keyword>
<dbReference type="SUPFAM" id="SSF55785">
    <property type="entry name" value="PYP-like sensor domain (PAS domain)"/>
    <property type="match status" value="4"/>
</dbReference>